<feature type="region of interest" description="Disordered" evidence="1">
    <location>
        <begin position="77"/>
        <end position="134"/>
    </location>
</feature>
<proteinExistence type="predicted"/>
<reference evidence="2 3" key="1">
    <citation type="submission" date="2020-02" db="EMBL/GenBank/DDBJ databases">
        <authorList>
            <person name="Ferguson B K."/>
        </authorList>
    </citation>
    <scope>NUCLEOTIDE SEQUENCE [LARGE SCALE GENOMIC DNA]</scope>
</reference>
<evidence type="ECO:0000313" key="2">
    <source>
        <dbReference type="EMBL" id="CAB0034653.1"/>
    </source>
</evidence>
<gene>
    <name evidence="2" type="ORF">TBRA_LOCUS6551</name>
</gene>
<name>A0A6H5I9J4_9HYME</name>
<keyword evidence="3" id="KW-1185">Reference proteome</keyword>
<organism evidence="2 3">
    <name type="scientific">Trichogramma brassicae</name>
    <dbReference type="NCBI Taxonomy" id="86971"/>
    <lineage>
        <taxon>Eukaryota</taxon>
        <taxon>Metazoa</taxon>
        <taxon>Ecdysozoa</taxon>
        <taxon>Arthropoda</taxon>
        <taxon>Hexapoda</taxon>
        <taxon>Insecta</taxon>
        <taxon>Pterygota</taxon>
        <taxon>Neoptera</taxon>
        <taxon>Endopterygota</taxon>
        <taxon>Hymenoptera</taxon>
        <taxon>Apocrita</taxon>
        <taxon>Proctotrupomorpha</taxon>
        <taxon>Chalcidoidea</taxon>
        <taxon>Trichogrammatidae</taxon>
        <taxon>Trichogramma</taxon>
    </lineage>
</organism>
<evidence type="ECO:0000313" key="3">
    <source>
        <dbReference type="Proteomes" id="UP000479190"/>
    </source>
</evidence>
<evidence type="ECO:0008006" key="4">
    <source>
        <dbReference type="Google" id="ProtNLM"/>
    </source>
</evidence>
<dbReference type="EMBL" id="CADCXV010000749">
    <property type="protein sequence ID" value="CAB0034653.1"/>
    <property type="molecule type" value="Genomic_DNA"/>
</dbReference>
<dbReference type="OrthoDB" id="8051783at2759"/>
<protein>
    <recommendedName>
        <fullName evidence="4">Reverse transcriptase domain-containing protein</fullName>
    </recommendedName>
</protein>
<dbReference type="Proteomes" id="UP000479190">
    <property type="component" value="Unassembled WGS sequence"/>
</dbReference>
<dbReference type="AlphaFoldDB" id="A0A6H5I9J4"/>
<sequence>MYDAILQLEFQNGVQIVGFADDIALVGVAKHLRQFENQLDAAVSQVREALGDLSLETADHKTEVLMISKGRQMDWGSRSRWATAMSVRPPHPIPGSSHRRPPEFQGPPENGQRESINRGWGPLTNHAHYWGSQE</sequence>
<evidence type="ECO:0000256" key="1">
    <source>
        <dbReference type="SAM" id="MobiDB-lite"/>
    </source>
</evidence>
<accession>A0A6H5I9J4</accession>